<dbReference type="PANTHER" id="PTHR42791:SF1">
    <property type="entry name" value="N-ACETYLTRANSFERASE DOMAIN-CONTAINING PROTEIN"/>
    <property type="match status" value="1"/>
</dbReference>
<keyword evidence="3" id="KW-1185">Reference proteome</keyword>
<dbReference type="GO" id="GO:0016746">
    <property type="term" value="F:acyltransferase activity"/>
    <property type="evidence" value="ECO:0007669"/>
    <property type="project" value="UniProtKB-KW"/>
</dbReference>
<dbReference type="PROSITE" id="PS51186">
    <property type="entry name" value="GNAT"/>
    <property type="match status" value="1"/>
</dbReference>
<dbReference type="Pfam" id="PF13508">
    <property type="entry name" value="Acetyltransf_7"/>
    <property type="match status" value="1"/>
</dbReference>
<name>A0ABW0HZE6_9BACL</name>
<dbReference type="CDD" id="cd04301">
    <property type="entry name" value="NAT_SF"/>
    <property type="match status" value="1"/>
</dbReference>
<gene>
    <name evidence="2" type="ORF">ACFPOF_28195</name>
</gene>
<dbReference type="Proteomes" id="UP001596113">
    <property type="component" value="Unassembled WGS sequence"/>
</dbReference>
<reference evidence="3" key="1">
    <citation type="journal article" date="2019" name="Int. J. Syst. Evol. Microbiol.">
        <title>The Global Catalogue of Microorganisms (GCM) 10K type strain sequencing project: providing services to taxonomists for standard genome sequencing and annotation.</title>
        <authorList>
            <consortium name="The Broad Institute Genomics Platform"/>
            <consortium name="The Broad Institute Genome Sequencing Center for Infectious Disease"/>
            <person name="Wu L."/>
            <person name="Ma J."/>
        </authorList>
    </citation>
    <scope>NUCLEOTIDE SEQUENCE [LARGE SCALE GENOMIC DNA]</scope>
    <source>
        <strain evidence="3">CGMCC 1.18575</strain>
    </source>
</reference>
<evidence type="ECO:0000313" key="3">
    <source>
        <dbReference type="Proteomes" id="UP001596113"/>
    </source>
</evidence>
<dbReference type="RefSeq" id="WP_378138727.1">
    <property type="nucleotide sequence ID" value="NZ_JBHSMI010000056.1"/>
</dbReference>
<dbReference type="EC" id="2.3.1.-" evidence="2"/>
<dbReference type="InterPro" id="IPR052523">
    <property type="entry name" value="Trichothecene_AcTrans"/>
</dbReference>
<feature type="domain" description="N-acetyltransferase" evidence="1">
    <location>
        <begin position="130"/>
        <end position="211"/>
    </location>
</feature>
<proteinExistence type="predicted"/>
<dbReference type="InterPro" id="IPR016181">
    <property type="entry name" value="Acyl_CoA_acyltransferase"/>
</dbReference>
<evidence type="ECO:0000313" key="2">
    <source>
        <dbReference type="EMBL" id="MFC5406631.1"/>
    </source>
</evidence>
<dbReference type="InterPro" id="IPR000182">
    <property type="entry name" value="GNAT_dom"/>
</dbReference>
<comment type="caution">
    <text evidence="2">The sequence shown here is derived from an EMBL/GenBank/DDBJ whole genome shotgun (WGS) entry which is preliminary data.</text>
</comment>
<organism evidence="2 3">
    <name type="scientific">Cohnella soli</name>
    <dbReference type="NCBI Taxonomy" id="425005"/>
    <lineage>
        <taxon>Bacteria</taxon>
        <taxon>Bacillati</taxon>
        <taxon>Bacillota</taxon>
        <taxon>Bacilli</taxon>
        <taxon>Bacillales</taxon>
        <taxon>Paenibacillaceae</taxon>
        <taxon>Cohnella</taxon>
    </lineage>
</organism>
<protein>
    <submittedName>
        <fullName evidence="2">GNAT family N-acetyltransferase</fullName>
        <ecNumber evidence="2">2.3.1.-</ecNumber>
    </submittedName>
</protein>
<keyword evidence="2" id="KW-0012">Acyltransferase</keyword>
<sequence length="219" mass="25078">MNTSFRISKLSKSDKASFVALMSKAFSRDPLFQHLFGDPEHDLKANRRMIAFVSFMFDKSFLLHEEVRGLFENEKLLGAFVVEKPHANKFQSIRGGLFLIGRVLPLLFLLSWQTLRLLNGYMRVTRSAAPTWTHHYLIMIGVEPESQGRGVGKALLKHLLNMVSADQNSLGVALDTENEENVNLYRRFGFALSRETEFNDLPVYCMFYQKDSSYMSAPN</sequence>
<accession>A0ABW0HZE6</accession>
<keyword evidence="2" id="KW-0808">Transferase</keyword>
<dbReference type="Gene3D" id="3.40.630.30">
    <property type="match status" value="1"/>
</dbReference>
<dbReference type="SUPFAM" id="SSF55729">
    <property type="entry name" value="Acyl-CoA N-acyltransferases (Nat)"/>
    <property type="match status" value="1"/>
</dbReference>
<evidence type="ECO:0000259" key="1">
    <source>
        <dbReference type="PROSITE" id="PS51186"/>
    </source>
</evidence>
<dbReference type="PANTHER" id="PTHR42791">
    <property type="entry name" value="GNAT FAMILY ACETYLTRANSFERASE"/>
    <property type="match status" value="1"/>
</dbReference>
<dbReference type="EMBL" id="JBHSMI010000056">
    <property type="protein sequence ID" value="MFC5406631.1"/>
    <property type="molecule type" value="Genomic_DNA"/>
</dbReference>